<dbReference type="EMBL" id="BHZE01000028">
    <property type="protein sequence ID" value="GCD78613.1"/>
    <property type="molecule type" value="Genomic_DNA"/>
</dbReference>
<gene>
    <name evidence="6" type="ORF">JCM31826_20950</name>
</gene>
<keyword evidence="3" id="KW-0813">Transport</keyword>
<dbReference type="AlphaFoldDB" id="A0A401XNS2"/>
<dbReference type="Proteomes" id="UP000286715">
    <property type="component" value="Unassembled WGS sequence"/>
</dbReference>
<dbReference type="CDD" id="cd00995">
    <property type="entry name" value="PBP2_NikA_DppA_OppA_like"/>
    <property type="match status" value="1"/>
</dbReference>
<dbReference type="SUPFAM" id="SSF53850">
    <property type="entry name" value="Periplasmic binding protein-like II"/>
    <property type="match status" value="1"/>
</dbReference>
<dbReference type="GO" id="GO:0015833">
    <property type="term" value="P:peptide transport"/>
    <property type="evidence" value="ECO:0007669"/>
    <property type="project" value="TreeGrafter"/>
</dbReference>
<dbReference type="Pfam" id="PF00496">
    <property type="entry name" value="SBP_bac_5"/>
    <property type="match status" value="1"/>
</dbReference>
<dbReference type="OrthoDB" id="9772924at2"/>
<dbReference type="PANTHER" id="PTHR30290:SF10">
    <property type="entry name" value="PERIPLASMIC OLIGOPEPTIDE-BINDING PROTEIN-RELATED"/>
    <property type="match status" value="1"/>
</dbReference>
<dbReference type="GO" id="GO:0030288">
    <property type="term" value="C:outer membrane-bounded periplasmic space"/>
    <property type="evidence" value="ECO:0007669"/>
    <property type="project" value="UniProtKB-ARBA"/>
</dbReference>
<name>A0A401XNS2_9FLAO</name>
<accession>A0A401XNS2</accession>
<evidence type="ECO:0000313" key="6">
    <source>
        <dbReference type="EMBL" id="GCD78613.1"/>
    </source>
</evidence>
<comment type="subcellular location">
    <subcellularLocation>
        <location evidence="1">Cell envelope</location>
    </subcellularLocation>
</comment>
<dbReference type="InterPro" id="IPR039424">
    <property type="entry name" value="SBP_5"/>
</dbReference>
<comment type="similarity">
    <text evidence="2">Belongs to the bacterial solute-binding protein 5 family.</text>
</comment>
<evidence type="ECO:0000256" key="2">
    <source>
        <dbReference type="ARBA" id="ARBA00005695"/>
    </source>
</evidence>
<dbReference type="InterPro" id="IPR030678">
    <property type="entry name" value="Peptide/Ni-bd"/>
</dbReference>
<proteinExistence type="inferred from homology"/>
<keyword evidence="7" id="KW-1185">Reference proteome</keyword>
<dbReference type="Gene3D" id="3.40.190.10">
    <property type="entry name" value="Periplasmic binding protein-like II"/>
    <property type="match status" value="1"/>
</dbReference>
<organism evidence="6 7">
    <name type="scientific">Thermaurantimonas aggregans</name>
    <dbReference type="NCBI Taxonomy" id="2173829"/>
    <lineage>
        <taxon>Bacteria</taxon>
        <taxon>Pseudomonadati</taxon>
        <taxon>Bacteroidota</taxon>
        <taxon>Flavobacteriia</taxon>
        <taxon>Flavobacteriales</taxon>
        <taxon>Schleiferiaceae</taxon>
        <taxon>Thermaurantimonas</taxon>
    </lineage>
</organism>
<evidence type="ECO:0000256" key="1">
    <source>
        <dbReference type="ARBA" id="ARBA00004196"/>
    </source>
</evidence>
<feature type="domain" description="Solute-binding protein family 5" evidence="5">
    <location>
        <begin position="65"/>
        <end position="443"/>
    </location>
</feature>
<keyword evidence="4" id="KW-0732">Signal</keyword>
<dbReference type="PIRSF" id="PIRSF002741">
    <property type="entry name" value="MppA"/>
    <property type="match status" value="1"/>
</dbReference>
<dbReference type="Gene3D" id="3.10.105.10">
    <property type="entry name" value="Dipeptide-binding Protein, Domain 3"/>
    <property type="match status" value="1"/>
</dbReference>
<dbReference type="GO" id="GO:0043190">
    <property type="term" value="C:ATP-binding cassette (ABC) transporter complex"/>
    <property type="evidence" value="ECO:0007669"/>
    <property type="project" value="InterPro"/>
</dbReference>
<dbReference type="PANTHER" id="PTHR30290">
    <property type="entry name" value="PERIPLASMIC BINDING COMPONENT OF ABC TRANSPORTER"/>
    <property type="match status" value="1"/>
</dbReference>
<evidence type="ECO:0000313" key="7">
    <source>
        <dbReference type="Proteomes" id="UP000286715"/>
    </source>
</evidence>
<evidence type="ECO:0000256" key="4">
    <source>
        <dbReference type="ARBA" id="ARBA00022729"/>
    </source>
</evidence>
<comment type="caution">
    <text evidence="6">The sequence shown here is derived from an EMBL/GenBank/DDBJ whole genome shotgun (WGS) entry which is preliminary data.</text>
</comment>
<dbReference type="RefSeq" id="WP_160160593.1">
    <property type="nucleotide sequence ID" value="NZ_BHZE01000028.1"/>
</dbReference>
<dbReference type="InterPro" id="IPR000914">
    <property type="entry name" value="SBP_5_dom"/>
</dbReference>
<evidence type="ECO:0000256" key="3">
    <source>
        <dbReference type="ARBA" id="ARBA00022448"/>
    </source>
</evidence>
<dbReference type="Gene3D" id="3.90.76.10">
    <property type="entry name" value="Dipeptide-binding Protein, Domain 1"/>
    <property type="match status" value="1"/>
</dbReference>
<evidence type="ECO:0000259" key="5">
    <source>
        <dbReference type="Pfam" id="PF00496"/>
    </source>
</evidence>
<sequence length="527" mass="60111">MVLTFLGLLTNCKESTSGKKAKVFRYNESAGITSLDPAFARAQNNIWAVHQLYNTLVEYDQRLQLKPSLAEEFAISSDGLEYRFRLRRDVYFHPSPIFSPDSIRRVTAYDVAFSLKRLSDPTLAAPGGWTMQYVADIRVINDDSLLIRLREPFPPFLGILTMKYCSVVPREIERMPKDWLSKHPVGTGPFYLKVWDENEVMILRKNPYYFERDTDSAALPYIDGIKITFINERQSAFLELLNGRIDMLSGLDASYKDEILDANGQLKEKYLRDFVLQKADYLNTEYLAFNLQKCRAENLPWADVRVRKAINLAIDKEAIIAHLRNGAGRPARQGFIPPALNPMGYYSESSDIERAKALLAEAGYYQLDPLPVLTLSTTATYADMAELIQQNLAKIGIQMRVDVQPPSTLRQNMAAGTVVFYRGSWIADYADGENYLSLFYSANQPPAGPNYARFSNSVFDSEYKKLQTITDLHRRVELIAALDSIIMEQAAVIPLMYDQVIRIVHKRAEKLEVNPLNLLELRRLKIQ</sequence>
<dbReference type="GO" id="GO:1904680">
    <property type="term" value="F:peptide transmembrane transporter activity"/>
    <property type="evidence" value="ECO:0007669"/>
    <property type="project" value="TreeGrafter"/>
</dbReference>
<reference evidence="6 7" key="1">
    <citation type="submission" date="2018-11" db="EMBL/GenBank/DDBJ databases">
        <title>Schleiferia aggregans sp. nov., a moderately thermophilic heterotrophic bacterium isolated from microbial mats at a terrestrial hot spring.</title>
        <authorList>
            <person name="Iino T."/>
            <person name="Ohkuma M."/>
            <person name="Haruta S."/>
        </authorList>
    </citation>
    <scope>NUCLEOTIDE SEQUENCE [LARGE SCALE GENOMIC DNA]</scope>
    <source>
        <strain evidence="6 7">LA</strain>
    </source>
</reference>
<protein>
    <submittedName>
        <fullName evidence="6">Peptide ABC transporter substrate-binding protein</fullName>
    </submittedName>
</protein>